<dbReference type="EMBL" id="MCFH01000077">
    <property type="protein sequence ID" value="ORX41832.1"/>
    <property type="molecule type" value="Genomic_DNA"/>
</dbReference>
<proteinExistence type="predicted"/>
<dbReference type="AlphaFoldDB" id="A0A1Y1UW43"/>
<evidence type="ECO:0000313" key="4">
    <source>
        <dbReference type="Proteomes" id="UP000193719"/>
    </source>
</evidence>
<dbReference type="Proteomes" id="UP000193719">
    <property type="component" value="Unassembled WGS sequence"/>
</dbReference>
<dbReference type="OrthoDB" id="3792276at2759"/>
<feature type="transmembrane region" description="Helical" evidence="1">
    <location>
        <begin position="320"/>
        <end position="342"/>
    </location>
</feature>
<reference evidence="3 4" key="1">
    <citation type="submission" date="2016-08" db="EMBL/GenBank/DDBJ databases">
        <title>Genomes of anaerobic fungi encode conserved fungal cellulosomes for biomass hydrolysis.</title>
        <authorList>
            <consortium name="DOE Joint Genome Institute"/>
            <person name="Haitjema C.H."/>
            <person name="Gilmore S.P."/>
            <person name="Henske J.K."/>
            <person name="Solomon K.V."/>
            <person name="De Groot R."/>
            <person name="Kuo A."/>
            <person name="Mondo S.J."/>
            <person name="Salamov A.A."/>
            <person name="Labutti K."/>
            <person name="Zhao Z."/>
            <person name="Chiniquy J."/>
            <person name="Barry K."/>
            <person name="Brewer H.M."/>
            <person name="Purvine S.O."/>
            <person name="Wright A.T."/>
            <person name="Boxma B."/>
            <person name="Van Alen T."/>
            <person name="Hackstein J.H."/>
            <person name="Baker S.E."/>
            <person name="Grigoriev I.V."/>
            <person name="O'Malley M.A."/>
        </authorList>
    </citation>
    <scope>NUCLEOTIDE SEQUENCE [LARGE SCALE GENOMIC DNA]</scope>
    <source>
        <strain evidence="4">finn</strain>
    </source>
</reference>
<comment type="caution">
    <text evidence="3">The sequence shown here is derived from an EMBL/GenBank/DDBJ whole genome shotgun (WGS) entry which is preliminary data.</text>
</comment>
<feature type="chain" id="PRO_5011009105" description="Dickkopf N-terminal cysteine-rich domain-containing protein" evidence="2">
    <location>
        <begin position="22"/>
        <end position="362"/>
    </location>
</feature>
<keyword evidence="1" id="KW-0472">Membrane</keyword>
<evidence type="ECO:0000256" key="1">
    <source>
        <dbReference type="SAM" id="Phobius"/>
    </source>
</evidence>
<feature type="signal peptide" evidence="2">
    <location>
        <begin position="1"/>
        <end position="21"/>
    </location>
</feature>
<keyword evidence="4" id="KW-1185">Reference proteome</keyword>
<evidence type="ECO:0000313" key="3">
    <source>
        <dbReference type="EMBL" id="ORX41832.1"/>
    </source>
</evidence>
<keyword evidence="1" id="KW-0812">Transmembrane</keyword>
<evidence type="ECO:0000256" key="2">
    <source>
        <dbReference type="SAM" id="SignalP"/>
    </source>
</evidence>
<organism evidence="3 4">
    <name type="scientific">Piromyces finnis</name>
    <dbReference type="NCBI Taxonomy" id="1754191"/>
    <lineage>
        <taxon>Eukaryota</taxon>
        <taxon>Fungi</taxon>
        <taxon>Fungi incertae sedis</taxon>
        <taxon>Chytridiomycota</taxon>
        <taxon>Chytridiomycota incertae sedis</taxon>
        <taxon>Neocallimastigomycetes</taxon>
        <taxon>Neocallimastigales</taxon>
        <taxon>Neocallimastigaceae</taxon>
        <taxon>Piromyces</taxon>
    </lineage>
</organism>
<protein>
    <recommendedName>
        <fullName evidence="5">Dickkopf N-terminal cysteine-rich domain-containing protein</fullName>
    </recommendedName>
</protein>
<gene>
    <name evidence="3" type="ORF">BCR36DRAFT_587695</name>
</gene>
<keyword evidence="2" id="KW-0732">Signal</keyword>
<reference evidence="3 4" key="2">
    <citation type="submission" date="2016-08" db="EMBL/GenBank/DDBJ databases">
        <title>Pervasive Adenine N6-methylation of Active Genes in Fungi.</title>
        <authorList>
            <consortium name="DOE Joint Genome Institute"/>
            <person name="Mondo S.J."/>
            <person name="Dannebaum R.O."/>
            <person name="Kuo R.C."/>
            <person name="Labutti K."/>
            <person name="Haridas S."/>
            <person name="Kuo A."/>
            <person name="Salamov A."/>
            <person name="Ahrendt S.R."/>
            <person name="Lipzen A."/>
            <person name="Sullivan W."/>
            <person name="Andreopoulos W.B."/>
            <person name="Clum A."/>
            <person name="Lindquist E."/>
            <person name="Daum C."/>
            <person name="Ramamoorthy G.K."/>
            <person name="Gryganskyi A."/>
            <person name="Culley D."/>
            <person name="Magnuson J.K."/>
            <person name="James T.Y."/>
            <person name="O'Malley M.A."/>
            <person name="Stajich J.E."/>
            <person name="Spatafora J.W."/>
            <person name="Visel A."/>
            <person name="Grigoriev I.V."/>
        </authorList>
    </citation>
    <scope>NUCLEOTIDE SEQUENCE [LARGE SCALE GENOMIC DNA]</scope>
    <source>
        <strain evidence="4">finn</strain>
    </source>
</reference>
<accession>A0A1Y1UW43</accession>
<name>A0A1Y1UW43_9FUNG</name>
<evidence type="ECO:0008006" key="5">
    <source>
        <dbReference type="Google" id="ProtNLM"/>
    </source>
</evidence>
<sequence length="362" mass="42248">MFNKTILTFLFIIIYFQFASANELNEVLSKKEVLNITNEFFISYYCKDDICVKTDNEYKEKFVEIPDKNERVIKYIVDTCSSEEIINGRCFSEKCISDAHCLSNKCIDSHCAFNEETPIVHCDDIYIGVKKSYMHCGKPYGDTCKTDDECSSKKCGLYDGLCRMQAEGPHDDEVFSKEEVLKITSNNYISYYCKNDTCVSYDDYYHVYFVDIPDENNNFKRYIVDTCTVDDIKNGRCYHEECTSDSQCLSNKCIDKHCAFNEETPIDHCEYIDSYMHCGKPHDDTCKTNDECSSKICNKYGICDIQKKGSDSDYIEALKIIFFLIPLCTVYFIIFLNFYFVFRNTYEKHSKNRKNKKDALII</sequence>
<keyword evidence="1" id="KW-1133">Transmembrane helix</keyword>